<dbReference type="EMBL" id="JACRYT010000003">
    <property type="protein sequence ID" value="MBC6679183.1"/>
    <property type="molecule type" value="Genomic_DNA"/>
</dbReference>
<reference evidence="3" key="1">
    <citation type="submission" date="2020-08" db="EMBL/GenBank/DDBJ databases">
        <title>Genome public.</title>
        <authorList>
            <person name="Liu C."/>
            <person name="Sun Q."/>
        </authorList>
    </citation>
    <scope>NUCLEOTIDE SEQUENCE</scope>
    <source>
        <strain evidence="3">BX12</strain>
    </source>
</reference>
<evidence type="ECO:0000313" key="3">
    <source>
        <dbReference type="EMBL" id="MBC6679183.1"/>
    </source>
</evidence>
<dbReference type="AlphaFoldDB" id="A0A923SVA9"/>
<dbReference type="Proteomes" id="UP000602647">
    <property type="component" value="Unassembled WGS sequence"/>
</dbReference>
<accession>A0A923SVA9</accession>
<dbReference type="Pfam" id="PF13648">
    <property type="entry name" value="Lipocalin_4"/>
    <property type="match status" value="1"/>
</dbReference>
<evidence type="ECO:0000259" key="2">
    <source>
        <dbReference type="Pfam" id="PF13648"/>
    </source>
</evidence>
<keyword evidence="4" id="KW-1185">Reference proteome</keyword>
<organism evidence="3 4">
    <name type="scientific">Zhenpiania hominis</name>
    <dbReference type="NCBI Taxonomy" id="2763644"/>
    <lineage>
        <taxon>Bacteria</taxon>
        <taxon>Bacillati</taxon>
        <taxon>Bacillota</taxon>
        <taxon>Clostridia</taxon>
        <taxon>Peptostreptococcales</taxon>
        <taxon>Anaerovoracaceae</taxon>
        <taxon>Zhenpiania</taxon>
    </lineage>
</organism>
<feature type="domain" description="Lipocalin-like" evidence="2">
    <location>
        <begin position="39"/>
        <end position="123"/>
    </location>
</feature>
<proteinExistence type="predicted"/>
<evidence type="ECO:0000313" key="4">
    <source>
        <dbReference type="Proteomes" id="UP000602647"/>
    </source>
</evidence>
<sequence length="136" mass="14993">MYQTARTKHHLFFISVLMLLCLFLASCGSDQKTGGNNAIAGTWEMTEISSGTSQMSAEDYMKSADVEKVPVLKFETDGSVTLDVDGDSGTGTWAEENGNYSITYKTDSEEHTQSVDMDGSMLTIKQNGYTLTYERQ</sequence>
<evidence type="ECO:0000256" key="1">
    <source>
        <dbReference type="SAM" id="SignalP"/>
    </source>
</evidence>
<dbReference type="InterPro" id="IPR024311">
    <property type="entry name" value="Lipocalin-like"/>
</dbReference>
<dbReference type="PROSITE" id="PS51257">
    <property type="entry name" value="PROKAR_LIPOPROTEIN"/>
    <property type="match status" value="1"/>
</dbReference>
<feature type="signal peptide" evidence="1">
    <location>
        <begin position="1"/>
        <end position="28"/>
    </location>
</feature>
<protein>
    <recommendedName>
        <fullName evidence="2">Lipocalin-like domain-containing protein</fullName>
    </recommendedName>
</protein>
<name>A0A923SVA9_9FIRM</name>
<keyword evidence="1" id="KW-0732">Signal</keyword>
<dbReference type="RefSeq" id="WP_187302286.1">
    <property type="nucleotide sequence ID" value="NZ_JACRYT010000003.1"/>
</dbReference>
<comment type="caution">
    <text evidence="3">The sequence shown here is derived from an EMBL/GenBank/DDBJ whole genome shotgun (WGS) entry which is preliminary data.</text>
</comment>
<gene>
    <name evidence="3" type="ORF">H9L42_05005</name>
</gene>
<feature type="chain" id="PRO_5039678929" description="Lipocalin-like domain-containing protein" evidence="1">
    <location>
        <begin position="29"/>
        <end position="136"/>
    </location>
</feature>